<keyword evidence="2" id="KW-1133">Transmembrane helix</keyword>
<protein>
    <submittedName>
        <fullName evidence="3">Tetratricopeptide repeat protein</fullName>
    </submittedName>
</protein>
<keyword evidence="2" id="KW-0472">Membrane</keyword>
<evidence type="ECO:0000313" key="4">
    <source>
        <dbReference type="Proteomes" id="UP001595906"/>
    </source>
</evidence>
<feature type="transmembrane region" description="Helical" evidence="2">
    <location>
        <begin position="6"/>
        <end position="25"/>
    </location>
</feature>
<accession>A0ABV8PSF5</accession>
<dbReference type="EMBL" id="JBHSDC010000002">
    <property type="protein sequence ID" value="MFC4230808.1"/>
    <property type="molecule type" value="Genomic_DNA"/>
</dbReference>
<keyword evidence="4" id="KW-1185">Reference proteome</keyword>
<feature type="repeat" description="TPR" evidence="1">
    <location>
        <begin position="220"/>
        <end position="253"/>
    </location>
</feature>
<evidence type="ECO:0000256" key="1">
    <source>
        <dbReference type="PROSITE-ProRule" id="PRU00339"/>
    </source>
</evidence>
<evidence type="ECO:0000313" key="3">
    <source>
        <dbReference type="EMBL" id="MFC4230808.1"/>
    </source>
</evidence>
<dbReference type="Pfam" id="PF13432">
    <property type="entry name" value="TPR_16"/>
    <property type="match status" value="1"/>
</dbReference>
<dbReference type="InterPro" id="IPR019734">
    <property type="entry name" value="TPR_rpt"/>
</dbReference>
<dbReference type="SUPFAM" id="SSF48452">
    <property type="entry name" value="TPR-like"/>
    <property type="match status" value="2"/>
</dbReference>
<dbReference type="Gene3D" id="1.25.40.10">
    <property type="entry name" value="Tetratricopeptide repeat domain"/>
    <property type="match status" value="3"/>
</dbReference>
<proteinExistence type="predicted"/>
<dbReference type="PANTHER" id="PTHR12558">
    <property type="entry name" value="CELL DIVISION CYCLE 16,23,27"/>
    <property type="match status" value="1"/>
</dbReference>
<dbReference type="PANTHER" id="PTHR12558:SF13">
    <property type="entry name" value="CELL DIVISION CYCLE PROTEIN 27 HOMOLOG"/>
    <property type="match status" value="1"/>
</dbReference>
<dbReference type="PROSITE" id="PS50005">
    <property type="entry name" value="TPR"/>
    <property type="match status" value="2"/>
</dbReference>
<evidence type="ECO:0000256" key="2">
    <source>
        <dbReference type="SAM" id="Phobius"/>
    </source>
</evidence>
<dbReference type="InterPro" id="IPR011990">
    <property type="entry name" value="TPR-like_helical_dom_sf"/>
</dbReference>
<comment type="caution">
    <text evidence="3">The sequence shown here is derived from an EMBL/GenBank/DDBJ whole genome shotgun (WGS) entry which is preliminary data.</text>
</comment>
<reference evidence="4" key="1">
    <citation type="journal article" date="2019" name="Int. J. Syst. Evol. Microbiol.">
        <title>The Global Catalogue of Microorganisms (GCM) 10K type strain sequencing project: providing services to taxonomists for standard genome sequencing and annotation.</title>
        <authorList>
            <consortium name="The Broad Institute Genomics Platform"/>
            <consortium name="The Broad Institute Genome Sequencing Center for Infectious Disease"/>
            <person name="Wu L."/>
            <person name="Ma J."/>
        </authorList>
    </citation>
    <scope>NUCLEOTIDE SEQUENCE [LARGE SCALE GENOMIC DNA]</scope>
    <source>
        <strain evidence="4">CECT 8010</strain>
    </source>
</reference>
<dbReference type="RefSeq" id="WP_379012193.1">
    <property type="nucleotide sequence ID" value="NZ_JBHSDC010000002.1"/>
</dbReference>
<name>A0ABV8PSF5_9BACT</name>
<dbReference type="SMART" id="SM00028">
    <property type="entry name" value="TPR"/>
    <property type="match status" value="5"/>
</dbReference>
<gene>
    <name evidence="3" type="ORF">ACFOW1_02825</name>
</gene>
<feature type="repeat" description="TPR" evidence="1">
    <location>
        <begin position="254"/>
        <end position="287"/>
    </location>
</feature>
<keyword evidence="1" id="KW-0802">TPR repeat</keyword>
<organism evidence="3 4">
    <name type="scientific">Parasediminibacterium paludis</name>
    <dbReference type="NCBI Taxonomy" id="908966"/>
    <lineage>
        <taxon>Bacteria</taxon>
        <taxon>Pseudomonadati</taxon>
        <taxon>Bacteroidota</taxon>
        <taxon>Chitinophagia</taxon>
        <taxon>Chitinophagales</taxon>
        <taxon>Chitinophagaceae</taxon>
        <taxon>Parasediminibacterium</taxon>
    </lineage>
</organism>
<sequence length="448" mass="49879">MKKKNIYLLSIAVFIIATTAIVINYNQKQKAKESYIYELLDRKGPAAQSKEFLAVKKRATDLIAALALNPNDTKSSLKLASLYIQEARETGNYVYYDMAAMHQLKSVLKLEPDNFNALVFKALIEMSQHHFADGLTTAAKARAINPYNGYIYGLLVDGNVEMGRYDSAVVYADKMVSVRPDLTSYSRVSYLREIYGDYTGAIKAMKMAVETGGAGDEHTEWTRVQLGSLYEKVGDYKKADTLYQYSLALRPGYAYAIAGLGRVALANKDYKKAIGYFEQADSLINDNAMKEELVDIYQITGDSAKAQVIANAVIADLSKDAKAANDDENIGHYADKELAYAYLKIKDVDKALEHALLEYNRRPDNIDVNEAVAWMYYNKGDYTKALPYIKVALKTNSKNPTLLSRAGLIFYKAGDKTMAKTLLQAATSSNAYIAQSLRTESIEAFKTL</sequence>
<keyword evidence="2" id="KW-0812">Transmembrane</keyword>
<dbReference type="Proteomes" id="UP001595906">
    <property type="component" value="Unassembled WGS sequence"/>
</dbReference>